<evidence type="ECO:0000256" key="1">
    <source>
        <dbReference type="ARBA" id="ARBA00000085"/>
    </source>
</evidence>
<accession>A0A372L6E2</accession>
<reference evidence="7 8" key="1">
    <citation type="submission" date="2018-08" db="EMBL/GenBank/DDBJ databases">
        <title>Bacillus chawlae sp. nov., Bacillus glennii sp. nov., and Bacillus saganii sp. nov. Isolated from the Vehicle Assembly Building at Kennedy Space Center where the Viking Spacecraft were Assembled.</title>
        <authorList>
            <person name="Seuylemezian A."/>
            <person name="Vaishampayan P."/>
        </authorList>
    </citation>
    <scope>NUCLEOTIDE SEQUENCE [LARGE SCALE GENOMIC DNA]</scope>
    <source>
        <strain evidence="7 8">V44-8</strain>
    </source>
</reference>
<keyword evidence="3" id="KW-0808">Transferase</keyword>
<keyword evidence="8" id="KW-1185">Reference proteome</keyword>
<protein>
    <recommendedName>
        <fullName evidence="2">histidine kinase</fullName>
        <ecNumber evidence="2">2.7.13.3</ecNumber>
    </recommendedName>
</protein>
<dbReference type="SUPFAM" id="SSF55874">
    <property type="entry name" value="ATPase domain of HSP90 chaperone/DNA topoisomerase II/histidine kinase"/>
    <property type="match status" value="1"/>
</dbReference>
<dbReference type="Proteomes" id="UP000262939">
    <property type="component" value="Unassembled WGS sequence"/>
</dbReference>
<keyword evidence="4" id="KW-0418">Kinase</keyword>
<organism evidence="7 8">
    <name type="scientific">Peribacillus glennii</name>
    <dbReference type="NCBI Taxonomy" id="2303991"/>
    <lineage>
        <taxon>Bacteria</taxon>
        <taxon>Bacillati</taxon>
        <taxon>Bacillota</taxon>
        <taxon>Bacilli</taxon>
        <taxon>Bacillales</taxon>
        <taxon>Bacillaceae</taxon>
        <taxon>Peribacillus</taxon>
    </lineage>
</organism>
<dbReference type="PANTHER" id="PTHR43711">
    <property type="entry name" value="TWO-COMPONENT HISTIDINE KINASE"/>
    <property type="match status" value="1"/>
</dbReference>
<dbReference type="PANTHER" id="PTHR43711:SF1">
    <property type="entry name" value="HISTIDINE KINASE 1"/>
    <property type="match status" value="1"/>
</dbReference>
<proteinExistence type="predicted"/>
<evidence type="ECO:0000313" key="7">
    <source>
        <dbReference type="EMBL" id="RFU60554.1"/>
    </source>
</evidence>
<dbReference type="Pfam" id="PF02518">
    <property type="entry name" value="HATPase_c"/>
    <property type="match status" value="1"/>
</dbReference>
<dbReference type="OrthoDB" id="9815750at2"/>
<comment type="catalytic activity">
    <reaction evidence="1">
        <text>ATP + protein L-histidine = ADP + protein N-phospho-L-histidine.</text>
        <dbReference type="EC" id="2.7.13.3"/>
    </reaction>
</comment>
<evidence type="ECO:0000259" key="6">
    <source>
        <dbReference type="Pfam" id="PF02518"/>
    </source>
</evidence>
<keyword evidence="7" id="KW-0067">ATP-binding</keyword>
<dbReference type="InterPro" id="IPR003594">
    <property type="entry name" value="HATPase_dom"/>
</dbReference>
<dbReference type="EC" id="2.7.13.3" evidence="2"/>
<dbReference type="EMBL" id="QVTD01000024">
    <property type="protein sequence ID" value="RFU60554.1"/>
    <property type="molecule type" value="Genomic_DNA"/>
</dbReference>
<sequence>MGITGLGLSIVKHLVVLLKGEIKVKSKLDKGTIFHITLPFR</sequence>
<gene>
    <name evidence="7" type="ORF">D0466_21270</name>
</gene>
<evidence type="ECO:0000313" key="8">
    <source>
        <dbReference type="Proteomes" id="UP000262939"/>
    </source>
</evidence>
<evidence type="ECO:0000256" key="3">
    <source>
        <dbReference type="ARBA" id="ARBA00022679"/>
    </source>
</evidence>
<dbReference type="Gene3D" id="3.30.565.10">
    <property type="entry name" value="Histidine kinase-like ATPase, C-terminal domain"/>
    <property type="match status" value="1"/>
</dbReference>
<keyword evidence="7" id="KW-0547">Nucleotide-binding</keyword>
<keyword evidence="5" id="KW-0902">Two-component regulatory system</keyword>
<dbReference type="GO" id="GO:0005524">
    <property type="term" value="F:ATP binding"/>
    <property type="evidence" value="ECO:0007669"/>
    <property type="project" value="UniProtKB-KW"/>
</dbReference>
<dbReference type="InterPro" id="IPR004358">
    <property type="entry name" value="Sig_transdc_His_kin-like_C"/>
</dbReference>
<feature type="domain" description="Histidine kinase/HSP90-like ATPase" evidence="6">
    <location>
        <begin position="4"/>
        <end position="40"/>
    </location>
</feature>
<dbReference type="GO" id="GO:0004673">
    <property type="term" value="F:protein histidine kinase activity"/>
    <property type="evidence" value="ECO:0007669"/>
    <property type="project" value="UniProtKB-EC"/>
</dbReference>
<dbReference type="InterPro" id="IPR050736">
    <property type="entry name" value="Sensor_HK_Regulatory"/>
</dbReference>
<evidence type="ECO:0000256" key="2">
    <source>
        <dbReference type="ARBA" id="ARBA00012438"/>
    </source>
</evidence>
<name>A0A372L6E2_9BACI</name>
<dbReference type="InterPro" id="IPR036890">
    <property type="entry name" value="HATPase_C_sf"/>
</dbReference>
<comment type="caution">
    <text evidence="7">The sequence shown here is derived from an EMBL/GenBank/DDBJ whole genome shotgun (WGS) entry which is preliminary data.</text>
</comment>
<evidence type="ECO:0000256" key="4">
    <source>
        <dbReference type="ARBA" id="ARBA00022777"/>
    </source>
</evidence>
<dbReference type="PRINTS" id="PR00344">
    <property type="entry name" value="BCTRLSENSOR"/>
</dbReference>
<evidence type="ECO:0000256" key="5">
    <source>
        <dbReference type="ARBA" id="ARBA00023012"/>
    </source>
</evidence>
<dbReference type="GO" id="GO:0000160">
    <property type="term" value="P:phosphorelay signal transduction system"/>
    <property type="evidence" value="ECO:0007669"/>
    <property type="project" value="UniProtKB-KW"/>
</dbReference>
<dbReference type="AlphaFoldDB" id="A0A372L6E2"/>